<feature type="compositionally biased region" description="Pro residues" evidence="5">
    <location>
        <begin position="255"/>
        <end position="279"/>
    </location>
</feature>
<evidence type="ECO:0000256" key="2">
    <source>
        <dbReference type="ARBA" id="ARBA00054756"/>
    </source>
</evidence>
<dbReference type="GO" id="GO:0005737">
    <property type="term" value="C:cytoplasm"/>
    <property type="evidence" value="ECO:0007669"/>
    <property type="project" value="TreeGrafter"/>
</dbReference>
<evidence type="ECO:0000256" key="4">
    <source>
        <dbReference type="RuleBase" id="RU000647"/>
    </source>
</evidence>
<dbReference type="PANTHER" id="PTHR10652:SF0">
    <property type="entry name" value="ADENYLYL CYCLASE-ASSOCIATED PROTEIN"/>
    <property type="match status" value="1"/>
</dbReference>
<proteinExistence type="inferred from homology"/>
<dbReference type="InterPro" id="IPR017901">
    <property type="entry name" value="C-CAP_CF_C-like"/>
</dbReference>
<feature type="region of interest" description="Disordered" evidence="5">
    <location>
        <begin position="239"/>
        <end position="282"/>
    </location>
</feature>
<comment type="function">
    <text evidence="2">The N-terminal domain binds to adenylyl cyclase, thereby enabling adenylyl cyclase to be activated by upstream regulatory signals, such as Ras. The C-terminal domain is required for normal cellular morphology and growth control.</text>
</comment>
<dbReference type="InterPro" id="IPR018106">
    <property type="entry name" value="CAP_CS_N"/>
</dbReference>
<dbReference type="Pfam" id="PF21938">
    <property type="entry name" value="CAP_N"/>
    <property type="match status" value="1"/>
</dbReference>
<protein>
    <recommendedName>
        <fullName evidence="3 4">Adenylyl cyclase-associated protein</fullName>
    </recommendedName>
</protein>
<dbReference type="InterPro" id="IPR001837">
    <property type="entry name" value="Adenylate_cyclase-assoc_CAP"/>
</dbReference>
<keyword evidence="8" id="KW-1185">Reference proteome</keyword>
<dbReference type="InterPro" id="IPR016098">
    <property type="entry name" value="CAP/MinC_C"/>
</dbReference>
<dbReference type="AlphaFoldDB" id="A0A9P9BTE7"/>
<dbReference type="InterPro" id="IPR036223">
    <property type="entry name" value="CAP_C_sf"/>
</dbReference>
<comment type="caution">
    <text evidence="7">The sequence shown here is derived from an EMBL/GenBank/DDBJ whole genome shotgun (WGS) entry which is preliminary data.</text>
</comment>
<accession>A0A9P9BTE7</accession>
<sequence length="518" mass="55296">MASNSMHNLTTLIKRLEAATSRLEDIASSTTELAQPASLPGSSPAPSAPASTPAPKAAPVEELPESIEDFDAFIASSVTKYVDASNKLGGLIAEQAAKVLEGFQKQRTFLLITAKAKKPNMSTEAALYQSLIKPIQEALVAVGDIKENNRGSSDFAQLSAVAEGIMVLAWVTLDTKPFKHVEESLGSAQFFGNRVLKEHKDKNPDQVAWIQSFYQVFRDLTEYVKQYFPNGIPWNPKGPSAAEVAKSVSSSGSAAPPPPPPPAAGGPPPPPPPPGPPPVLQIKEQAAPPAAGGGLGAVFSELNKGDAVTKGLRKVDKSEMTHKNPSLRAGSAVGDSSIRGKSPAPGKKPKPESMRVKKPPKMELDGNKWTIENYEKHAEPIEIEAEMSHSILISRCSQTTIVIKGKANAITIENTQRLSLVIDSLVSTVDAVKSSNFALQVMGTLPTILLDQLDGAQIYLSKESSSTRVFTSKSSGVNVNVISGPDDDYKEIPLPYQICSYYDEKKGDMVNEIVEHAG</sequence>
<feature type="region of interest" description="Disordered" evidence="5">
    <location>
        <begin position="27"/>
        <end position="60"/>
    </location>
</feature>
<dbReference type="GO" id="GO:0008179">
    <property type="term" value="F:adenylate cyclase binding"/>
    <property type="evidence" value="ECO:0007669"/>
    <property type="project" value="TreeGrafter"/>
</dbReference>
<dbReference type="RefSeq" id="XP_046015510.1">
    <property type="nucleotide sequence ID" value="XM_046163587.1"/>
</dbReference>
<feature type="region of interest" description="Disordered" evidence="5">
    <location>
        <begin position="313"/>
        <end position="364"/>
    </location>
</feature>
<reference evidence="7" key="1">
    <citation type="journal article" date="2021" name="Nat. Commun.">
        <title>Genetic determinants of endophytism in the Arabidopsis root mycobiome.</title>
        <authorList>
            <person name="Mesny F."/>
            <person name="Miyauchi S."/>
            <person name="Thiergart T."/>
            <person name="Pickel B."/>
            <person name="Atanasova L."/>
            <person name="Karlsson M."/>
            <person name="Huettel B."/>
            <person name="Barry K.W."/>
            <person name="Haridas S."/>
            <person name="Chen C."/>
            <person name="Bauer D."/>
            <person name="Andreopoulos W."/>
            <person name="Pangilinan J."/>
            <person name="LaButti K."/>
            <person name="Riley R."/>
            <person name="Lipzen A."/>
            <person name="Clum A."/>
            <person name="Drula E."/>
            <person name="Henrissat B."/>
            <person name="Kohler A."/>
            <person name="Grigoriev I.V."/>
            <person name="Martin F.M."/>
            <person name="Hacquard S."/>
        </authorList>
    </citation>
    <scope>NUCLEOTIDE SEQUENCE</scope>
    <source>
        <strain evidence="7">MPI-CAGE-CH-0230</strain>
    </source>
</reference>
<dbReference type="EMBL" id="JAGTJQ010000003">
    <property type="protein sequence ID" value="KAH7035417.1"/>
    <property type="molecule type" value="Genomic_DNA"/>
</dbReference>
<dbReference type="Gene3D" id="2.160.20.70">
    <property type="match status" value="1"/>
</dbReference>
<dbReference type="InterPro" id="IPR013992">
    <property type="entry name" value="Adenylate_cyclase-assoc_CAP_N"/>
</dbReference>
<dbReference type="OrthoDB" id="77251at2759"/>
<dbReference type="FunFam" id="2.160.20.70:FF:000008">
    <property type="entry name" value="Adenylyl cyclase-associated protein"/>
    <property type="match status" value="1"/>
</dbReference>
<dbReference type="PROSITE" id="PS51329">
    <property type="entry name" value="C_CAP_COFACTOR_C"/>
    <property type="match status" value="1"/>
</dbReference>
<organism evidence="7 8">
    <name type="scientific">Microdochium trichocladiopsis</name>
    <dbReference type="NCBI Taxonomy" id="1682393"/>
    <lineage>
        <taxon>Eukaryota</taxon>
        <taxon>Fungi</taxon>
        <taxon>Dikarya</taxon>
        <taxon>Ascomycota</taxon>
        <taxon>Pezizomycotina</taxon>
        <taxon>Sordariomycetes</taxon>
        <taxon>Xylariomycetidae</taxon>
        <taxon>Xylariales</taxon>
        <taxon>Microdochiaceae</taxon>
        <taxon>Microdochium</taxon>
    </lineage>
</organism>
<feature type="compositionally biased region" description="Low complexity" evidence="5">
    <location>
        <begin position="34"/>
        <end position="58"/>
    </location>
</feature>
<comment type="similarity">
    <text evidence="1 4">Belongs to the CAP family.</text>
</comment>
<gene>
    <name evidence="7" type="ORF">B0I36DRAFT_92357</name>
</gene>
<evidence type="ECO:0000313" key="7">
    <source>
        <dbReference type="EMBL" id="KAH7035417.1"/>
    </source>
</evidence>
<dbReference type="Pfam" id="PF01213">
    <property type="entry name" value="CAP_N-CM"/>
    <property type="match status" value="1"/>
</dbReference>
<evidence type="ECO:0000313" key="8">
    <source>
        <dbReference type="Proteomes" id="UP000756346"/>
    </source>
</evidence>
<name>A0A9P9BTE7_9PEZI</name>
<dbReference type="InterPro" id="IPR013912">
    <property type="entry name" value="Adenylate_cyclase-assoc_CAP_C"/>
</dbReference>
<dbReference type="FunFam" id="1.25.40.330:FF:000001">
    <property type="entry name" value="Adenylyl cyclase-associated protein"/>
    <property type="match status" value="1"/>
</dbReference>
<dbReference type="Pfam" id="PF08603">
    <property type="entry name" value="CAP_C"/>
    <property type="match status" value="1"/>
</dbReference>
<evidence type="ECO:0000256" key="5">
    <source>
        <dbReference type="SAM" id="MobiDB-lite"/>
    </source>
</evidence>
<feature type="compositionally biased region" description="Basic and acidic residues" evidence="5">
    <location>
        <begin position="349"/>
        <end position="364"/>
    </location>
</feature>
<dbReference type="PANTHER" id="PTHR10652">
    <property type="entry name" value="ADENYLYL CYCLASE-ASSOCIATED PROTEIN"/>
    <property type="match status" value="1"/>
</dbReference>
<dbReference type="GO" id="GO:0007015">
    <property type="term" value="P:actin filament organization"/>
    <property type="evidence" value="ECO:0007669"/>
    <property type="project" value="TreeGrafter"/>
</dbReference>
<dbReference type="GO" id="GO:0019933">
    <property type="term" value="P:cAMP-mediated signaling"/>
    <property type="evidence" value="ECO:0007669"/>
    <property type="project" value="TreeGrafter"/>
</dbReference>
<dbReference type="SMART" id="SM00673">
    <property type="entry name" value="CARP"/>
    <property type="match status" value="2"/>
</dbReference>
<evidence type="ECO:0000256" key="1">
    <source>
        <dbReference type="ARBA" id="ARBA00007659"/>
    </source>
</evidence>
<dbReference type="InterPro" id="IPR053950">
    <property type="entry name" value="CAP_N"/>
</dbReference>
<feature type="compositionally biased region" description="Basic and acidic residues" evidence="5">
    <location>
        <begin position="313"/>
        <end position="322"/>
    </location>
</feature>
<evidence type="ECO:0000256" key="3">
    <source>
        <dbReference type="ARBA" id="ARBA00072052"/>
    </source>
</evidence>
<dbReference type="InterPro" id="IPR006599">
    <property type="entry name" value="CARP_motif"/>
</dbReference>
<dbReference type="SUPFAM" id="SSF69340">
    <property type="entry name" value="C-terminal domain of adenylylcyclase associated protein"/>
    <property type="match status" value="1"/>
</dbReference>
<dbReference type="Proteomes" id="UP000756346">
    <property type="component" value="Unassembled WGS sequence"/>
</dbReference>
<dbReference type="InterPro" id="IPR036222">
    <property type="entry name" value="CAP_N_sf"/>
</dbReference>
<dbReference type="GO" id="GO:0003779">
    <property type="term" value="F:actin binding"/>
    <property type="evidence" value="ECO:0007669"/>
    <property type="project" value="InterPro"/>
</dbReference>
<evidence type="ECO:0000259" key="6">
    <source>
        <dbReference type="PROSITE" id="PS51329"/>
    </source>
</evidence>
<dbReference type="GeneID" id="70193133"/>
<dbReference type="SUPFAM" id="SSF101278">
    <property type="entry name" value="N-terminal domain of adenylylcyclase associated protein, CAP"/>
    <property type="match status" value="1"/>
</dbReference>
<dbReference type="PROSITE" id="PS01088">
    <property type="entry name" value="CAP_1"/>
    <property type="match status" value="1"/>
</dbReference>
<feature type="domain" description="C-CAP/cofactor C-like" evidence="6">
    <location>
        <begin position="359"/>
        <end position="494"/>
    </location>
</feature>
<dbReference type="Gene3D" id="1.25.40.330">
    <property type="entry name" value="Adenylate cyclase-associated CAP, N-terminal domain"/>
    <property type="match status" value="1"/>
</dbReference>